<keyword evidence="5" id="KW-0547">Nucleotide-binding</keyword>
<keyword evidence="9" id="KW-0472">Membrane</keyword>
<comment type="catalytic activity">
    <reaction evidence="1">
        <text>ATP + protein L-histidine = ADP + protein N-phospho-L-histidine.</text>
        <dbReference type="EC" id="2.7.13.3"/>
    </reaction>
</comment>
<dbReference type="InterPro" id="IPR003594">
    <property type="entry name" value="HATPase_dom"/>
</dbReference>
<dbReference type="InterPro" id="IPR036890">
    <property type="entry name" value="HATPase_C_sf"/>
</dbReference>
<dbReference type="RefSeq" id="WP_132401813.1">
    <property type="nucleotide sequence ID" value="NZ_SMKA01000007.1"/>
</dbReference>
<comment type="caution">
    <text evidence="11">The sequence shown here is derived from an EMBL/GenBank/DDBJ whole genome shotgun (WGS) entry which is preliminary data.</text>
</comment>
<feature type="domain" description="Histidine kinase/HSP90-like ATPase" evidence="10">
    <location>
        <begin position="317"/>
        <end position="406"/>
    </location>
</feature>
<dbReference type="SMART" id="SM00387">
    <property type="entry name" value="HATPase_c"/>
    <property type="match status" value="1"/>
</dbReference>
<evidence type="ECO:0000256" key="7">
    <source>
        <dbReference type="ARBA" id="ARBA00022840"/>
    </source>
</evidence>
<dbReference type="InterPro" id="IPR011712">
    <property type="entry name" value="Sig_transdc_His_kin_sub3_dim/P"/>
</dbReference>
<evidence type="ECO:0000313" key="12">
    <source>
        <dbReference type="Proteomes" id="UP000295075"/>
    </source>
</evidence>
<dbReference type="Pfam" id="PF07730">
    <property type="entry name" value="HisKA_3"/>
    <property type="match status" value="1"/>
</dbReference>
<dbReference type="GO" id="GO:0016020">
    <property type="term" value="C:membrane"/>
    <property type="evidence" value="ECO:0007669"/>
    <property type="project" value="InterPro"/>
</dbReference>
<keyword evidence="7" id="KW-0067">ATP-binding</keyword>
<dbReference type="InterPro" id="IPR050482">
    <property type="entry name" value="Sensor_HK_TwoCompSys"/>
</dbReference>
<name>A0A4V2XSP1_9ACTN</name>
<keyword evidence="3" id="KW-0597">Phosphoprotein</keyword>
<proteinExistence type="predicted"/>
<evidence type="ECO:0000256" key="5">
    <source>
        <dbReference type="ARBA" id="ARBA00022741"/>
    </source>
</evidence>
<dbReference type="PANTHER" id="PTHR24421:SF10">
    <property type="entry name" value="NITRATE_NITRITE SENSOR PROTEIN NARQ"/>
    <property type="match status" value="1"/>
</dbReference>
<keyword evidence="9" id="KW-1133">Transmembrane helix</keyword>
<reference evidence="11 12" key="1">
    <citation type="submission" date="2019-03" db="EMBL/GenBank/DDBJ databases">
        <title>Draft genome sequences of novel Actinobacteria.</title>
        <authorList>
            <person name="Sahin N."/>
            <person name="Ay H."/>
            <person name="Saygin H."/>
        </authorList>
    </citation>
    <scope>NUCLEOTIDE SEQUENCE [LARGE SCALE GENOMIC DNA]</scope>
    <source>
        <strain evidence="11 12">JCM 30547</strain>
    </source>
</reference>
<evidence type="ECO:0000313" key="11">
    <source>
        <dbReference type="EMBL" id="TDC34485.1"/>
    </source>
</evidence>
<sequence>MTAVAVMCSTGEVLSRETHPPLLPPSTWMTLLVGVSCLLMAISRSFNSLTWATVVLVVAPAGLLILQILIGRRYGDRPPAALAAGAIAAQLGVIELISQMDGQSIASLLYFVLPFPAVFWLGARAGLIVSAVVLSLFTVRFAAAKPLWRTDSDVLHSYMLFAIALVLVTSTAVLVRRERTSRERAERLLRDLGASHRQLVESQGRVAELATIEERNRLARDIHDSLGHYLTVVSVQLEKAQFLVAEDPVAASAAVANAKRLADQALADVRESVGALRRDEAPFLLEPTLRGMVEDLRVLPLDLSLQVSGDEQHYSRQQLLALYRAVQEGLTNVQRHARASRAQVVVELTEATASVTVDDDGIGPPAGAGNGLRGVRERLELVSGRLVLTNAPGGGTRMAVTIPRTGARKALADGER</sequence>
<evidence type="ECO:0000256" key="1">
    <source>
        <dbReference type="ARBA" id="ARBA00000085"/>
    </source>
</evidence>
<dbReference type="GO" id="GO:0005524">
    <property type="term" value="F:ATP binding"/>
    <property type="evidence" value="ECO:0007669"/>
    <property type="project" value="UniProtKB-KW"/>
</dbReference>
<feature type="transmembrane region" description="Helical" evidence="9">
    <location>
        <begin position="157"/>
        <end position="175"/>
    </location>
</feature>
<dbReference type="OrthoDB" id="227596at2"/>
<keyword evidence="6 11" id="KW-0418">Kinase</keyword>
<evidence type="ECO:0000256" key="4">
    <source>
        <dbReference type="ARBA" id="ARBA00022679"/>
    </source>
</evidence>
<evidence type="ECO:0000256" key="3">
    <source>
        <dbReference type="ARBA" id="ARBA00022553"/>
    </source>
</evidence>
<dbReference type="Gene3D" id="3.30.565.10">
    <property type="entry name" value="Histidine kinase-like ATPase, C-terminal domain"/>
    <property type="match status" value="1"/>
</dbReference>
<evidence type="ECO:0000256" key="6">
    <source>
        <dbReference type="ARBA" id="ARBA00022777"/>
    </source>
</evidence>
<dbReference type="EC" id="2.7.13.3" evidence="2"/>
<accession>A0A4V2XSP1</accession>
<feature type="transmembrane region" description="Helical" evidence="9">
    <location>
        <begin position="109"/>
        <end position="137"/>
    </location>
</feature>
<keyword evidence="8" id="KW-0902">Two-component regulatory system</keyword>
<dbReference type="GO" id="GO:0000155">
    <property type="term" value="F:phosphorelay sensor kinase activity"/>
    <property type="evidence" value="ECO:0007669"/>
    <property type="project" value="InterPro"/>
</dbReference>
<feature type="transmembrane region" description="Helical" evidence="9">
    <location>
        <begin position="25"/>
        <end position="42"/>
    </location>
</feature>
<organism evidence="11 12">
    <name type="scientific">Kribbella albertanoniae</name>
    <dbReference type="NCBI Taxonomy" id="1266829"/>
    <lineage>
        <taxon>Bacteria</taxon>
        <taxon>Bacillati</taxon>
        <taxon>Actinomycetota</taxon>
        <taxon>Actinomycetes</taxon>
        <taxon>Propionibacteriales</taxon>
        <taxon>Kribbellaceae</taxon>
        <taxon>Kribbella</taxon>
    </lineage>
</organism>
<dbReference type="PANTHER" id="PTHR24421">
    <property type="entry name" value="NITRATE/NITRITE SENSOR PROTEIN NARX-RELATED"/>
    <property type="match status" value="1"/>
</dbReference>
<evidence type="ECO:0000259" key="10">
    <source>
        <dbReference type="SMART" id="SM00387"/>
    </source>
</evidence>
<dbReference type="Proteomes" id="UP000295075">
    <property type="component" value="Unassembled WGS sequence"/>
</dbReference>
<keyword evidence="4" id="KW-0808">Transferase</keyword>
<keyword evidence="12" id="KW-1185">Reference proteome</keyword>
<evidence type="ECO:0000256" key="9">
    <source>
        <dbReference type="SAM" id="Phobius"/>
    </source>
</evidence>
<dbReference type="EMBL" id="SMKA01000007">
    <property type="protein sequence ID" value="TDC34485.1"/>
    <property type="molecule type" value="Genomic_DNA"/>
</dbReference>
<protein>
    <recommendedName>
        <fullName evidence="2">histidine kinase</fullName>
        <ecNumber evidence="2">2.7.13.3</ecNumber>
    </recommendedName>
</protein>
<dbReference type="SUPFAM" id="SSF55874">
    <property type="entry name" value="ATPase domain of HSP90 chaperone/DNA topoisomerase II/histidine kinase"/>
    <property type="match status" value="1"/>
</dbReference>
<dbReference type="GO" id="GO:0046983">
    <property type="term" value="F:protein dimerization activity"/>
    <property type="evidence" value="ECO:0007669"/>
    <property type="project" value="InterPro"/>
</dbReference>
<dbReference type="CDD" id="cd16917">
    <property type="entry name" value="HATPase_UhpB-NarQ-NarX-like"/>
    <property type="match status" value="1"/>
</dbReference>
<evidence type="ECO:0000256" key="8">
    <source>
        <dbReference type="ARBA" id="ARBA00023012"/>
    </source>
</evidence>
<gene>
    <name evidence="11" type="ORF">E1261_03725</name>
</gene>
<evidence type="ECO:0000256" key="2">
    <source>
        <dbReference type="ARBA" id="ARBA00012438"/>
    </source>
</evidence>
<dbReference type="Pfam" id="PF02518">
    <property type="entry name" value="HATPase_c"/>
    <property type="match status" value="1"/>
</dbReference>
<feature type="transmembrane region" description="Helical" evidence="9">
    <location>
        <begin position="49"/>
        <end position="68"/>
    </location>
</feature>
<dbReference type="Gene3D" id="1.20.5.1930">
    <property type="match status" value="1"/>
</dbReference>
<keyword evidence="9" id="KW-0812">Transmembrane</keyword>
<dbReference type="AlphaFoldDB" id="A0A4V2XSP1"/>